<keyword evidence="1" id="KW-1133">Transmembrane helix</keyword>
<name>A0A671Q3I6_9TELE</name>
<dbReference type="InterPro" id="IPR015449">
    <property type="entry name" value="K_chnl_Ca-activ_SK"/>
</dbReference>
<proteinExistence type="predicted"/>
<feature type="transmembrane region" description="Helical" evidence="1">
    <location>
        <begin position="22"/>
        <end position="41"/>
    </location>
</feature>
<dbReference type="Pfam" id="PF03530">
    <property type="entry name" value="SK_channel"/>
    <property type="match status" value="1"/>
</dbReference>
<reference evidence="2" key="1">
    <citation type="submission" date="2025-08" db="UniProtKB">
        <authorList>
            <consortium name="Ensembl"/>
        </authorList>
    </citation>
    <scope>IDENTIFICATION</scope>
</reference>
<keyword evidence="1" id="KW-0472">Membrane</keyword>
<dbReference type="GO" id="GO:0016286">
    <property type="term" value="F:small conductance calcium-activated potassium channel activity"/>
    <property type="evidence" value="ECO:0007669"/>
    <property type="project" value="InterPro"/>
</dbReference>
<dbReference type="GO" id="GO:0016020">
    <property type="term" value="C:membrane"/>
    <property type="evidence" value="ECO:0007669"/>
    <property type="project" value="InterPro"/>
</dbReference>
<evidence type="ECO:0000313" key="3">
    <source>
        <dbReference type="Proteomes" id="UP000472260"/>
    </source>
</evidence>
<evidence type="ECO:0000256" key="1">
    <source>
        <dbReference type="SAM" id="Phobius"/>
    </source>
</evidence>
<evidence type="ECO:0000313" key="2">
    <source>
        <dbReference type="Ensembl" id="ENSSANP00000066120.1"/>
    </source>
</evidence>
<dbReference type="AlphaFoldDB" id="A0A671Q3I6"/>
<organism evidence="2 3">
    <name type="scientific">Sinocyclocheilus anshuiensis</name>
    <dbReference type="NCBI Taxonomy" id="1608454"/>
    <lineage>
        <taxon>Eukaryota</taxon>
        <taxon>Metazoa</taxon>
        <taxon>Chordata</taxon>
        <taxon>Craniata</taxon>
        <taxon>Vertebrata</taxon>
        <taxon>Euteleostomi</taxon>
        <taxon>Actinopterygii</taxon>
        <taxon>Neopterygii</taxon>
        <taxon>Teleostei</taxon>
        <taxon>Ostariophysi</taxon>
        <taxon>Cypriniformes</taxon>
        <taxon>Cyprinidae</taxon>
        <taxon>Cyprininae</taxon>
        <taxon>Sinocyclocheilus</taxon>
    </lineage>
</organism>
<protein>
    <submittedName>
        <fullName evidence="2">Uncharacterized protein</fullName>
    </submittedName>
</protein>
<keyword evidence="3" id="KW-1185">Reference proteome</keyword>
<keyword evidence="1" id="KW-0812">Transmembrane</keyword>
<dbReference type="Ensembl" id="ENSSANT00000070287.1">
    <property type="protein sequence ID" value="ENSSANP00000066120.1"/>
    <property type="gene ID" value="ENSSANG00000032972.1"/>
</dbReference>
<sequence>VYIDCILLLRDRKFLLEDKKRLCSWALGTALLGILLMVLHAELWGAVSVSL</sequence>
<dbReference type="Proteomes" id="UP000472260">
    <property type="component" value="Unassembled WGS sequence"/>
</dbReference>
<accession>A0A671Q3I6</accession>
<reference evidence="2" key="2">
    <citation type="submission" date="2025-09" db="UniProtKB">
        <authorList>
            <consortium name="Ensembl"/>
        </authorList>
    </citation>
    <scope>IDENTIFICATION</scope>
</reference>